<keyword evidence="11" id="KW-1278">Translocase</keyword>
<dbReference type="Pfam" id="PF00403">
    <property type="entry name" value="HMA"/>
    <property type="match status" value="1"/>
</dbReference>
<keyword evidence="18" id="KW-1185">Reference proteome</keyword>
<keyword evidence="9 15" id="KW-0067">ATP-binding</keyword>
<dbReference type="Gene3D" id="2.70.150.10">
    <property type="entry name" value="Calcium-transporting ATPase, cytoplasmic transduction domain A"/>
    <property type="match status" value="1"/>
</dbReference>
<dbReference type="Gene3D" id="3.40.50.1000">
    <property type="entry name" value="HAD superfamily/HAD-like"/>
    <property type="match status" value="1"/>
</dbReference>
<dbReference type="FunFam" id="3.30.70.100:FF:000005">
    <property type="entry name" value="Copper-exporting P-type ATPase A"/>
    <property type="match status" value="1"/>
</dbReference>
<keyword evidence="10" id="KW-0460">Magnesium</keyword>
<feature type="transmembrane region" description="Helical" evidence="15">
    <location>
        <begin position="247"/>
        <end position="269"/>
    </location>
</feature>
<feature type="transmembrane region" description="Helical" evidence="15">
    <location>
        <begin position="455"/>
        <end position="474"/>
    </location>
</feature>
<feature type="transmembrane region" description="Helical" evidence="15">
    <location>
        <begin position="185"/>
        <end position="204"/>
    </location>
</feature>
<evidence type="ECO:0000313" key="17">
    <source>
        <dbReference type="EMBL" id="RUO44166.1"/>
    </source>
</evidence>
<dbReference type="InterPro" id="IPR018303">
    <property type="entry name" value="ATPase_P-typ_P_site"/>
</dbReference>
<evidence type="ECO:0000256" key="6">
    <source>
        <dbReference type="ARBA" id="ARBA00022692"/>
    </source>
</evidence>
<dbReference type="GO" id="GO:0005886">
    <property type="term" value="C:plasma membrane"/>
    <property type="evidence" value="ECO:0007669"/>
    <property type="project" value="UniProtKB-SubCell"/>
</dbReference>
<comment type="similarity">
    <text evidence="2 15">Belongs to the cation transport ATPase (P-type) (TC 3.A.3) family. Type IB subfamily.</text>
</comment>
<gene>
    <name evidence="17" type="ORF">CWE15_03090</name>
</gene>
<dbReference type="InterPro" id="IPR021993">
    <property type="entry name" value="ATPase-cat-bd"/>
</dbReference>
<dbReference type="Gene3D" id="3.40.1110.10">
    <property type="entry name" value="Calcium-transporting ATPase, cytoplasmic domain N"/>
    <property type="match status" value="1"/>
</dbReference>
<feature type="transmembrane region" description="Helical" evidence="15">
    <location>
        <begin position="430"/>
        <end position="449"/>
    </location>
</feature>
<dbReference type="SUPFAM" id="SSF56784">
    <property type="entry name" value="HAD-like"/>
    <property type="match status" value="1"/>
</dbReference>
<dbReference type="PANTHER" id="PTHR43520">
    <property type="entry name" value="ATP7, ISOFORM B"/>
    <property type="match status" value="1"/>
</dbReference>
<dbReference type="GO" id="GO:0055070">
    <property type="term" value="P:copper ion homeostasis"/>
    <property type="evidence" value="ECO:0007669"/>
    <property type="project" value="TreeGrafter"/>
</dbReference>
<dbReference type="InterPro" id="IPR023298">
    <property type="entry name" value="ATPase_P-typ_TM_dom_sf"/>
</dbReference>
<dbReference type="Proteomes" id="UP000286976">
    <property type="component" value="Unassembled WGS sequence"/>
</dbReference>
<evidence type="ECO:0000256" key="12">
    <source>
        <dbReference type="ARBA" id="ARBA00022989"/>
    </source>
</evidence>
<dbReference type="OrthoDB" id="9814270at2"/>
<dbReference type="NCBIfam" id="TIGR01511">
    <property type="entry name" value="ATPase-IB1_Cu"/>
    <property type="match status" value="1"/>
</dbReference>
<dbReference type="Pfam" id="PF00702">
    <property type="entry name" value="Hydrolase"/>
    <property type="match status" value="1"/>
</dbReference>
<dbReference type="NCBIfam" id="TIGR01512">
    <property type="entry name" value="ATPase-IB2_Cd"/>
    <property type="match status" value="1"/>
</dbReference>
<comment type="subcellular location">
    <subcellularLocation>
        <location evidence="1">Cell membrane</location>
        <topology evidence="1">Multi-pass membrane protein</topology>
    </subcellularLocation>
</comment>
<keyword evidence="4 15" id="KW-1003">Cell membrane</keyword>
<dbReference type="CDD" id="cd02079">
    <property type="entry name" value="P-type_ATPase_HM"/>
    <property type="match status" value="1"/>
</dbReference>
<dbReference type="SUPFAM" id="SSF55008">
    <property type="entry name" value="HMA, heavy metal-associated domain"/>
    <property type="match status" value="1"/>
</dbReference>
<dbReference type="GO" id="GO:0016887">
    <property type="term" value="F:ATP hydrolysis activity"/>
    <property type="evidence" value="ECO:0007669"/>
    <property type="project" value="InterPro"/>
</dbReference>
<feature type="transmembrane region" description="Helical" evidence="15">
    <location>
        <begin position="275"/>
        <end position="293"/>
    </location>
</feature>
<dbReference type="RefSeq" id="WP_126756562.1">
    <property type="nucleotide sequence ID" value="NZ_PIPQ01000001.1"/>
</dbReference>
<evidence type="ECO:0000256" key="8">
    <source>
        <dbReference type="ARBA" id="ARBA00022741"/>
    </source>
</evidence>
<keyword evidence="3" id="KW-0813">Transport</keyword>
<dbReference type="InterPro" id="IPR023214">
    <property type="entry name" value="HAD_sf"/>
</dbReference>
<evidence type="ECO:0000259" key="16">
    <source>
        <dbReference type="PROSITE" id="PS50846"/>
    </source>
</evidence>
<evidence type="ECO:0000256" key="14">
    <source>
        <dbReference type="ARBA" id="ARBA00023136"/>
    </source>
</evidence>
<keyword evidence="14 15" id="KW-0472">Membrane</keyword>
<feature type="transmembrane region" description="Helical" evidence="15">
    <location>
        <begin position="216"/>
        <end position="235"/>
    </location>
</feature>
<evidence type="ECO:0000256" key="7">
    <source>
        <dbReference type="ARBA" id="ARBA00022723"/>
    </source>
</evidence>
<dbReference type="SFLD" id="SFLDS00003">
    <property type="entry name" value="Haloacid_Dehalogenase"/>
    <property type="match status" value="1"/>
</dbReference>
<dbReference type="SFLD" id="SFLDF00027">
    <property type="entry name" value="p-type_atpase"/>
    <property type="match status" value="1"/>
</dbReference>
<dbReference type="PROSITE" id="PS50846">
    <property type="entry name" value="HMA_2"/>
    <property type="match status" value="1"/>
</dbReference>
<dbReference type="SUPFAM" id="SSF81653">
    <property type="entry name" value="Calcium ATPase, transduction domain A"/>
    <property type="match status" value="1"/>
</dbReference>
<dbReference type="PANTHER" id="PTHR43520:SF5">
    <property type="entry name" value="CATION-TRANSPORTING P-TYPE ATPASE-RELATED"/>
    <property type="match status" value="1"/>
</dbReference>
<dbReference type="NCBIfam" id="TIGR01494">
    <property type="entry name" value="ATPase_P-type"/>
    <property type="match status" value="1"/>
</dbReference>
<keyword evidence="5" id="KW-0597">Phosphoprotein</keyword>
<keyword evidence="6 15" id="KW-0812">Transmembrane</keyword>
<dbReference type="AlphaFoldDB" id="A0A432XA20"/>
<comment type="caution">
    <text evidence="17">The sequence shown here is derived from an EMBL/GenBank/DDBJ whole genome shotgun (WGS) entry which is preliminary data.</text>
</comment>
<evidence type="ECO:0000256" key="3">
    <source>
        <dbReference type="ARBA" id="ARBA00022448"/>
    </source>
</evidence>
<keyword evidence="7 15" id="KW-0479">Metal-binding</keyword>
<dbReference type="PRINTS" id="PR00119">
    <property type="entry name" value="CATATPASE"/>
</dbReference>
<dbReference type="PROSITE" id="PS00154">
    <property type="entry name" value="ATPASE_E1_E2"/>
    <property type="match status" value="1"/>
</dbReference>
<dbReference type="Gene3D" id="3.30.70.100">
    <property type="match status" value="1"/>
</dbReference>
<dbReference type="InterPro" id="IPR036163">
    <property type="entry name" value="HMA_dom_sf"/>
</dbReference>
<dbReference type="InterPro" id="IPR059000">
    <property type="entry name" value="ATPase_P-type_domA"/>
</dbReference>
<feature type="domain" description="HMA" evidence="16">
    <location>
        <begin position="97"/>
        <end position="163"/>
    </location>
</feature>
<dbReference type="InterPro" id="IPR044492">
    <property type="entry name" value="P_typ_ATPase_HD_dom"/>
</dbReference>
<dbReference type="InterPro" id="IPR006121">
    <property type="entry name" value="HMA_dom"/>
</dbReference>
<evidence type="ECO:0000256" key="4">
    <source>
        <dbReference type="ARBA" id="ARBA00022475"/>
    </source>
</evidence>
<dbReference type="NCBIfam" id="TIGR01525">
    <property type="entry name" value="ATPase-IB_hvy"/>
    <property type="match status" value="1"/>
</dbReference>
<keyword evidence="13" id="KW-0406">Ion transport</keyword>
<evidence type="ECO:0000256" key="13">
    <source>
        <dbReference type="ARBA" id="ARBA00023065"/>
    </source>
</evidence>
<dbReference type="InterPro" id="IPR023299">
    <property type="entry name" value="ATPase_P-typ_cyto_dom_N"/>
</dbReference>
<evidence type="ECO:0000313" key="18">
    <source>
        <dbReference type="Proteomes" id="UP000286976"/>
    </source>
</evidence>
<name>A0A432XA20_9GAMM</name>
<keyword evidence="12 15" id="KW-1133">Transmembrane helix</keyword>
<keyword evidence="8 15" id="KW-0547">Nucleotide-binding</keyword>
<dbReference type="SUPFAM" id="SSF81665">
    <property type="entry name" value="Calcium ATPase, transmembrane domain M"/>
    <property type="match status" value="1"/>
</dbReference>
<evidence type="ECO:0000256" key="10">
    <source>
        <dbReference type="ARBA" id="ARBA00022842"/>
    </source>
</evidence>
<dbReference type="InterPro" id="IPR001757">
    <property type="entry name" value="P_typ_ATPase"/>
</dbReference>
<dbReference type="GO" id="GO:0043682">
    <property type="term" value="F:P-type divalent copper transporter activity"/>
    <property type="evidence" value="ECO:0007669"/>
    <property type="project" value="TreeGrafter"/>
</dbReference>
<evidence type="ECO:0000256" key="11">
    <source>
        <dbReference type="ARBA" id="ARBA00022967"/>
    </source>
</evidence>
<dbReference type="InterPro" id="IPR036412">
    <property type="entry name" value="HAD-like_sf"/>
</dbReference>
<proteinExistence type="inferred from homology"/>
<evidence type="ECO:0000256" key="1">
    <source>
        <dbReference type="ARBA" id="ARBA00004651"/>
    </source>
</evidence>
<dbReference type="EMBL" id="PIPQ01000001">
    <property type="protein sequence ID" value="RUO44166.1"/>
    <property type="molecule type" value="Genomic_DNA"/>
</dbReference>
<feature type="transmembrane region" description="Helical" evidence="15">
    <location>
        <begin position="752"/>
        <end position="771"/>
    </location>
</feature>
<dbReference type="GO" id="GO:0005507">
    <property type="term" value="F:copper ion binding"/>
    <property type="evidence" value="ECO:0007669"/>
    <property type="project" value="TreeGrafter"/>
</dbReference>
<evidence type="ECO:0000256" key="2">
    <source>
        <dbReference type="ARBA" id="ARBA00006024"/>
    </source>
</evidence>
<dbReference type="SFLD" id="SFLDG00002">
    <property type="entry name" value="C1.7:_P-type_atpase_like"/>
    <property type="match status" value="1"/>
</dbReference>
<protein>
    <submittedName>
        <fullName evidence="17">Copper-translocating P-type ATPase</fullName>
    </submittedName>
</protein>
<sequence>MNKEQACFHCFQPIPKGVDITVEVFGEAQPMCCYGCQAVAETIVDQGLTHFYKYREVDDSQGPALIPEELAGLDEAVTAYDDAEIQKEFVLTQNDHSSASLAVEGMTCAACAWLIERQLGNHAGIEKVVVNATTDRVHVTWAAGKTKLSSILKAIHQIGYKALPFQQADLEEQYERKRRSYIRRLGVAGIASMQTMMVAVGLYYDDIDATTRLYFWWVSLLFSAPVFVYSCQPFFQNAWRAIRSKSLNMDVPVSLAIIFAFFASFYATVTDTGDVYYECVTMFAFFLLSGRYLELLARQKAITNAANLMKLIPAIAEKQTAEGWQKVMVKHLVPDDVIQIRPGEAIPVDGVLLSQQAWCDEAQLTGESRPIAKRTGETIYAGSVNQENPLRMRVTHTHQNTLLAGIIHLQDDALGQKPRVVQLADHISKYFVLATLIIASATYLGWYFIAPEKALWTVLAVLVATCPCALSLAAPTAMSGAVSRLNQSGILLKQANVLQALPGITTVCFDKTGTLTHGRFHILEAWHQETSEQSRHEAIAAALEFSSEHPIAQPFRRLAKPVDLNEVENTPGLGVEGRVDNTLYRIGSLAFVQQWHPQLSSPMPQANVFLATEQGLIACWRVDDELRDDATTMLQWCKKKGFHTIMLTGDTQERALAVAESLALDEVHSALKPDDKLAILRKQQHQGPVIMVGDGINDAPVLAQADASITFASGSELAQSGSDVVILNGELTAIRRLFDTAKKARLVIRQNFAWALGYNGIILPLAVMGYVGPLWAMLGMSTSSLIVISNSLRLLRKQAY</sequence>
<evidence type="ECO:0000256" key="5">
    <source>
        <dbReference type="ARBA" id="ARBA00022553"/>
    </source>
</evidence>
<evidence type="ECO:0000256" key="9">
    <source>
        <dbReference type="ARBA" id="ARBA00022840"/>
    </source>
</evidence>
<organism evidence="17 18">
    <name type="scientific">Aliidiomarina taiwanensis</name>
    <dbReference type="NCBI Taxonomy" id="946228"/>
    <lineage>
        <taxon>Bacteria</taxon>
        <taxon>Pseudomonadati</taxon>
        <taxon>Pseudomonadota</taxon>
        <taxon>Gammaproteobacteria</taxon>
        <taxon>Alteromonadales</taxon>
        <taxon>Idiomarinaceae</taxon>
        <taxon>Aliidiomarina</taxon>
    </lineage>
</organism>
<dbReference type="Pfam" id="PF00122">
    <property type="entry name" value="E1-E2_ATPase"/>
    <property type="match status" value="1"/>
</dbReference>
<dbReference type="GO" id="GO:0005524">
    <property type="term" value="F:ATP binding"/>
    <property type="evidence" value="ECO:0007669"/>
    <property type="project" value="UniProtKB-UniRule"/>
</dbReference>
<reference evidence="17 18" key="1">
    <citation type="journal article" date="2011" name="Front. Microbiol.">
        <title>Genomic signatures of strain selection and enhancement in Bacillus atrophaeus var. globigii, a historical biowarfare simulant.</title>
        <authorList>
            <person name="Gibbons H.S."/>
            <person name="Broomall S.M."/>
            <person name="McNew L.A."/>
            <person name="Daligault H."/>
            <person name="Chapman C."/>
            <person name="Bruce D."/>
            <person name="Karavis M."/>
            <person name="Krepps M."/>
            <person name="McGregor P.A."/>
            <person name="Hong C."/>
            <person name="Park K.H."/>
            <person name="Akmal A."/>
            <person name="Feldman A."/>
            <person name="Lin J.S."/>
            <person name="Chang W.E."/>
            <person name="Higgs B.W."/>
            <person name="Demirev P."/>
            <person name="Lindquist J."/>
            <person name="Liem A."/>
            <person name="Fochler E."/>
            <person name="Read T.D."/>
            <person name="Tapia R."/>
            <person name="Johnson S."/>
            <person name="Bishop-Lilly K.A."/>
            <person name="Detter C."/>
            <person name="Han C."/>
            <person name="Sozhamannan S."/>
            <person name="Rosenzweig C.N."/>
            <person name="Skowronski E.W."/>
        </authorList>
    </citation>
    <scope>NUCLEOTIDE SEQUENCE [LARGE SCALE GENOMIC DNA]</scope>
    <source>
        <strain evidence="17 18">AIT1</strain>
    </source>
</reference>
<dbReference type="PRINTS" id="PR00943">
    <property type="entry name" value="CUATPASE"/>
</dbReference>
<accession>A0A432XA20</accession>
<evidence type="ECO:0000256" key="15">
    <source>
        <dbReference type="RuleBase" id="RU362081"/>
    </source>
</evidence>
<dbReference type="Pfam" id="PF12156">
    <property type="entry name" value="ATPase-cat_bd"/>
    <property type="match status" value="1"/>
</dbReference>
<dbReference type="CDD" id="cd00371">
    <property type="entry name" value="HMA"/>
    <property type="match status" value="1"/>
</dbReference>
<dbReference type="InterPro" id="IPR027256">
    <property type="entry name" value="P-typ_ATPase_IB"/>
</dbReference>
<dbReference type="InterPro" id="IPR008250">
    <property type="entry name" value="ATPase_P-typ_transduc_dom_A_sf"/>
</dbReference>